<evidence type="ECO:0000256" key="5">
    <source>
        <dbReference type="ARBA" id="ARBA00022490"/>
    </source>
</evidence>
<evidence type="ECO:0000256" key="20">
    <source>
        <dbReference type="ARBA" id="ARBA00048679"/>
    </source>
</evidence>
<feature type="region of interest" description="Disordered" evidence="22">
    <location>
        <begin position="1809"/>
        <end position="1830"/>
    </location>
</feature>
<keyword evidence="13" id="KW-0106">Calcium</keyword>
<evidence type="ECO:0000256" key="17">
    <source>
        <dbReference type="ARBA" id="ARBA00023157"/>
    </source>
</evidence>
<feature type="domain" description="Fibronectin type-III" evidence="25">
    <location>
        <begin position="2861"/>
        <end position="2955"/>
    </location>
</feature>
<dbReference type="FunFam" id="1.10.510.10:FF:000321">
    <property type="entry name" value="Bent, isoform C"/>
    <property type="match status" value="1"/>
</dbReference>
<evidence type="ECO:0000256" key="22">
    <source>
        <dbReference type="SAM" id="MobiDB-lite"/>
    </source>
</evidence>
<dbReference type="InterPro" id="IPR003598">
    <property type="entry name" value="Ig_sub2"/>
</dbReference>
<dbReference type="Gene3D" id="3.30.200.20">
    <property type="entry name" value="Phosphorylase Kinase, domain 1"/>
    <property type="match status" value="1"/>
</dbReference>
<feature type="domain" description="Fibronectin type-III" evidence="25">
    <location>
        <begin position="1873"/>
        <end position="1966"/>
    </location>
</feature>
<dbReference type="FunFam" id="2.60.40.10:FF:000051">
    <property type="entry name" value="Uncharacterized protein, isoform J"/>
    <property type="match status" value="1"/>
</dbReference>
<dbReference type="CDD" id="cd05748">
    <property type="entry name" value="Ig_Titin_like"/>
    <property type="match status" value="1"/>
</dbReference>
<feature type="domain" description="Ig-like" evidence="24">
    <location>
        <begin position="869"/>
        <end position="961"/>
    </location>
</feature>
<dbReference type="SUPFAM" id="SSF48726">
    <property type="entry name" value="Immunoglobulin"/>
    <property type="match status" value="26"/>
</dbReference>
<dbReference type="FunFam" id="2.60.40.10:FF:000097">
    <property type="entry name" value="Bent, isoform F"/>
    <property type="match status" value="4"/>
</dbReference>
<name>A0A8B6EEP5_MYTGA</name>
<dbReference type="InterPro" id="IPR036179">
    <property type="entry name" value="Ig-like_dom_sf"/>
</dbReference>
<keyword evidence="15" id="KW-0460">Magnesium</keyword>
<keyword evidence="17" id="KW-1015">Disulfide bond</keyword>
<feature type="domain" description="Fibronectin type-III" evidence="25">
    <location>
        <begin position="2369"/>
        <end position="2462"/>
    </location>
</feature>
<dbReference type="Proteomes" id="UP000596742">
    <property type="component" value="Unassembled WGS sequence"/>
</dbReference>
<evidence type="ECO:0000256" key="4">
    <source>
        <dbReference type="ARBA" id="ARBA00012513"/>
    </source>
</evidence>
<feature type="domain" description="Ig-like" evidence="24">
    <location>
        <begin position="1769"/>
        <end position="1865"/>
    </location>
</feature>
<keyword evidence="5" id="KW-0963">Cytoplasm</keyword>
<dbReference type="PROSITE" id="PS00108">
    <property type="entry name" value="PROTEIN_KINASE_ST"/>
    <property type="match status" value="1"/>
</dbReference>
<comment type="similarity">
    <text evidence="3">Belongs to the protein kinase superfamily. CAMK Ser/Thr protein kinase family.</text>
</comment>
<evidence type="ECO:0000256" key="10">
    <source>
        <dbReference type="ARBA" id="ARBA00022737"/>
    </source>
</evidence>
<dbReference type="FunFam" id="2.60.40.10:FF:000127">
    <property type="entry name" value="titin isoform X1"/>
    <property type="match status" value="5"/>
</dbReference>
<feature type="domain" description="Ig-like" evidence="24">
    <location>
        <begin position="1377"/>
        <end position="1454"/>
    </location>
</feature>
<feature type="domain" description="Protein kinase" evidence="23">
    <location>
        <begin position="3890"/>
        <end position="4145"/>
    </location>
</feature>
<dbReference type="InterPro" id="IPR008271">
    <property type="entry name" value="Ser/Thr_kinase_AS"/>
</dbReference>
<dbReference type="SMART" id="SM00060">
    <property type="entry name" value="FN3"/>
    <property type="match status" value="15"/>
</dbReference>
<keyword evidence="18" id="KW-0393">Immunoglobulin domain</keyword>
<feature type="compositionally biased region" description="Low complexity" evidence="22">
    <location>
        <begin position="4457"/>
        <end position="4483"/>
    </location>
</feature>
<feature type="domain" description="Fibronectin type-III" evidence="25">
    <location>
        <begin position="1972"/>
        <end position="2067"/>
    </location>
</feature>
<feature type="compositionally biased region" description="Basic and acidic residues" evidence="22">
    <location>
        <begin position="1027"/>
        <end position="1045"/>
    </location>
</feature>
<feature type="region of interest" description="Disordered" evidence="22">
    <location>
        <begin position="981"/>
        <end position="1046"/>
    </location>
</feature>
<feature type="domain" description="Fibronectin type-III" evidence="25">
    <location>
        <begin position="1569"/>
        <end position="1664"/>
    </location>
</feature>
<evidence type="ECO:0000259" key="25">
    <source>
        <dbReference type="PROSITE" id="PS50853"/>
    </source>
</evidence>
<evidence type="ECO:0000256" key="1">
    <source>
        <dbReference type="ARBA" id="ARBA00001946"/>
    </source>
</evidence>
<feature type="domain" description="Ig-like" evidence="24">
    <location>
        <begin position="4516"/>
        <end position="4606"/>
    </location>
</feature>
<comment type="subcellular location">
    <subcellularLocation>
        <location evidence="2">Cytoplasm</location>
        <location evidence="2">Myofibril</location>
        <location evidence="2">Sarcomere</location>
    </subcellularLocation>
</comment>
<evidence type="ECO:0000256" key="16">
    <source>
        <dbReference type="ARBA" id="ARBA00022860"/>
    </source>
</evidence>
<dbReference type="FunFam" id="2.60.40.10:FF:000107">
    <property type="entry name" value="Myosin, light chain kinase a"/>
    <property type="match status" value="5"/>
</dbReference>
<feature type="domain" description="Fibronectin type-III" evidence="25">
    <location>
        <begin position="3452"/>
        <end position="3547"/>
    </location>
</feature>
<evidence type="ECO:0000256" key="3">
    <source>
        <dbReference type="ARBA" id="ARBA00006692"/>
    </source>
</evidence>
<keyword evidence="12" id="KW-0418">Kinase</keyword>
<feature type="domain" description="Ig-like" evidence="24">
    <location>
        <begin position="1198"/>
        <end position="1287"/>
    </location>
</feature>
<keyword evidence="11 21" id="KW-0547">Nucleotide-binding</keyword>
<dbReference type="PROSITE" id="PS50853">
    <property type="entry name" value="FN3"/>
    <property type="match status" value="15"/>
</dbReference>
<dbReference type="InterPro" id="IPR000719">
    <property type="entry name" value="Prot_kinase_dom"/>
</dbReference>
<feature type="domain" description="Fibronectin type-III" evidence="25">
    <location>
        <begin position="1670"/>
        <end position="1765"/>
    </location>
</feature>
<dbReference type="CDD" id="cd00063">
    <property type="entry name" value="FN3"/>
    <property type="match status" value="15"/>
</dbReference>
<organism evidence="26 27">
    <name type="scientific">Mytilus galloprovincialis</name>
    <name type="common">Mediterranean mussel</name>
    <dbReference type="NCBI Taxonomy" id="29158"/>
    <lineage>
        <taxon>Eukaryota</taxon>
        <taxon>Metazoa</taxon>
        <taxon>Spiralia</taxon>
        <taxon>Lophotrochozoa</taxon>
        <taxon>Mollusca</taxon>
        <taxon>Bivalvia</taxon>
        <taxon>Autobranchia</taxon>
        <taxon>Pteriomorphia</taxon>
        <taxon>Mytilida</taxon>
        <taxon>Mytiloidea</taxon>
        <taxon>Mytilidae</taxon>
        <taxon>Mytilinae</taxon>
        <taxon>Mytilus</taxon>
    </lineage>
</organism>
<feature type="region of interest" description="Disordered" evidence="22">
    <location>
        <begin position="4454"/>
        <end position="4525"/>
    </location>
</feature>
<feature type="region of interest" description="Disordered" evidence="22">
    <location>
        <begin position="4310"/>
        <end position="4335"/>
    </location>
</feature>
<feature type="domain" description="Fibronectin type-III" evidence="25">
    <location>
        <begin position="3743"/>
        <end position="3836"/>
    </location>
</feature>
<evidence type="ECO:0000256" key="12">
    <source>
        <dbReference type="ARBA" id="ARBA00022777"/>
    </source>
</evidence>
<keyword evidence="10" id="KW-0677">Repeat</keyword>
<feature type="domain" description="Ig-like" evidence="24">
    <location>
        <begin position="3547"/>
        <end position="3643"/>
    </location>
</feature>
<dbReference type="Pfam" id="PF00041">
    <property type="entry name" value="fn3"/>
    <property type="match status" value="15"/>
</dbReference>
<keyword evidence="7" id="KW-0597">Phosphoprotein</keyword>
<evidence type="ECO:0000259" key="24">
    <source>
        <dbReference type="PROSITE" id="PS50835"/>
    </source>
</evidence>
<dbReference type="InterPro" id="IPR011009">
    <property type="entry name" value="Kinase-like_dom_sf"/>
</dbReference>
<feature type="domain" description="Fibronectin type-III" evidence="25">
    <location>
        <begin position="2664"/>
        <end position="2759"/>
    </location>
</feature>
<feature type="domain" description="Fibronectin type-III" evidence="25">
    <location>
        <begin position="2961"/>
        <end position="3056"/>
    </location>
</feature>
<feature type="compositionally biased region" description="Basic and acidic residues" evidence="22">
    <location>
        <begin position="856"/>
        <end position="868"/>
    </location>
</feature>
<keyword evidence="16" id="KW-0112">Calmodulin-binding</keyword>
<keyword evidence="6" id="KW-0723">Serine/threonine-protein kinase</keyword>
<keyword evidence="8" id="KW-0808">Transferase</keyword>
<dbReference type="Gene3D" id="2.60.40.10">
    <property type="entry name" value="Immunoglobulins"/>
    <property type="match status" value="41"/>
</dbReference>
<proteinExistence type="inferred from homology"/>
<evidence type="ECO:0000256" key="7">
    <source>
        <dbReference type="ARBA" id="ARBA00022553"/>
    </source>
</evidence>
<feature type="domain" description="Ig-like" evidence="24">
    <location>
        <begin position="4626"/>
        <end position="4712"/>
    </location>
</feature>
<dbReference type="FunFam" id="3.30.200.20:FF:000249">
    <property type="entry name" value="twitchin isoform X2"/>
    <property type="match status" value="1"/>
</dbReference>
<evidence type="ECO:0000256" key="21">
    <source>
        <dbReference type="PROSITE-ProRule" id="PRU10141"/>
    </source>
</evidence>
<feature type="domain" description="Ig-like" evidence="24">
    <location>
        <begin position="669"/>
        <end position="759"/>
    </location>
</feature>
<feature type="binding site" evidence="21">
    <location>
        <position position="3919"/>
    </location>
    <ligand>
        <name>ATP</name>
        <dbReference type="ChEBI" id="CHEBI:30616"/>
    </ligand>
</feature>
<evidence type="ECO:0000313" key="27">
    <source>
        <dbReference type="Proteomes" id="UP000596742"/>
    </source>
</evidence>
<dbReference type="SUPFAM" id="SSF56112">
    <property type="entry name" value="Protein kinase-like (PK-like)"/>
    <property type="match status" value="1"/>
</dbReference>
<feature type="domain" description="Ig-like" evidence="24">
    <location>
        <begin position="4723"/>
        <end position="4809"/>
    </location>
</feature>
<evidence type="ECO:0000256" key="15">
    <source>
        <dbReference type="ARBA" id="ARBA00022842"/>
    </source>
</evidence>
<evidence type="ECO:0000256" key="18">
    <source>
        <dbReference type="ARBA" id="ARBA00023319"/>
    </source>
</evidence>
<dbReference type="InterPro" id="IPR013098">
    <property type="entry name" value="Ig_I-set"/>
</dbReference>
<dbReference type="Pfam" id="PF00069">
    <property type="entry name" value="Pkinase"/>
    <property type="match status" value="1"/>
</dbReference>
<dbReference type="FunFam" id="2.60.40.10:FF:000147">
    <property type="entry name" value="Myosin light chain kinase"/>
    <property type="match status" value="1"/>
</dbReference>
<dbReference type="FunFam" id="2.60.40.10:FF:000031">
    <property type="entry name" value="Myosin-binding protein C, slow type"/>
    <property type="match status" value="5"/>
</dbReference>
<dbReference type="InterPro" id="IPR003599">
    <property type="entry name" value="Ig_sub"/>
</dbReference>
<dbReference type="FunFam" id="2.60.40.10:FF:000214">
    <property type="entry name" value="titin isoform X1"/>
    <property type="match status" value="1"/>
</dbReference>
<dbReference type="InterPro" id="IPR013783">
    <property type="entry name" value="Ig-like_fold"/>
</dbReference>
<feature type="domain" description="Ig-like" evidence="24">
    <location>
        <begin position="9"/>
        <end position="102"/>
    </location>
</feature>
<feature type="region of interest" description="Disordered" evidence="22">
    <location>
        <begin position="4593"/>
        <end position="4634"/>
    </location>
</feature>
<sequence>MGVGDDIAPRFTQKPVLKQEDNGKLLVFQCTLEAAPKPDIKWFQGTTPLSQSDRIKMRVEPAGGNNYNVMMDIKGVTQADAGTYKVVAKNKLGEVSASINLNFSAPGQKQQDGIAPNFTQKPSTRQADNGKKLLFECQLTADPVPQISWFRDDQQIKDGGRIKIQTDPKGNNNYFIVLEINGVNAQDAGNYRVTAKNALGESNATIRLNFDSDDKGKPQGTRPSFTTKPAIKQVGGKIIFDCKVTADPKPTITWMKGTQALTDGGRYKMIQTGDKNNYDVSMEIDKPGKDDGGEYKCLAKNSLGDSTATITLNFEGAKKAPEGKAPQFLAKPVIKQEKTNLIMTCNLEAKPQPNIKWFQGTTELKMGGRYDIKLTPSPGKADSYTATLNIKDPKPTDGGSFKCTASNDFGESNANITLNFQGAEQKDKPSEDQEKPAAPKPAEEKDKPAPAKPAGTAPTFTEKPVIKQEGKNLIVHCKCKANPKPTFSWYKSGLPLKETFRIKTRVDGKGDDYDTFLDLINVTKNDAAEYKVVAKNAHGEGNATITVNMDEPPKTAEPPPQFQGLPQVTLEEGGKRLCITQKVKCKTKPTAMWYFLNKPIKHGGKYFLEISQDRDCYNVVCEVLNPKELDSGEYKFSIKTPGGEGSGSARVDLKALMAPKPKVPKGSPPSFTQKLAPTEVLDGDACDLIAKVAGNEPIEVVWSKDGDKLKHSKDCQITFKDNVCRLYIPEVYPDDGGKYQIDLENEFGKAMTSATLVVSENPDMALPEVTPMLGDDPTGKVIEQKIPEPEQVKPVEKIQPQIKEPEKSKAPEKKKEPAADAPKKVSAPPPSIVIDDENTDDVEYEDAGPRKISVSKKKEEKPEKKIEGPTHALAKKPDNVTIVEGEDLKVNCALDVKPGLQAPNVKFFRGKRELKDDTRTRIIHKDQGSSLNINKARFSDESKYTVIVEQEGVPVDQATFSVFVKDPKDSAMDFRSLLKHRDHKKKNDDDDDIDWGSLKPVEGQDQSQLQKPPQMKKERRPSLVDSMKQHLADSEVERTPKDQRESAQAMRKLSRDNLEVEKATVDKLEALEQSRRSSMQQFRRPSLVDVIPDWPTLQHREAKKEKPDKYIVELDDVKATEGDKKAIFESEFCKKNAKVKWFKNKLEIFAGHKYHFENDNMKYRLVVNNVKLEDGGKYTLELNGVKSGAWLYVEAKAPHFEFTQKLPEKFSQTKRKEVDLECFVSDPRARVKWFKNGQPIEYQSGKMEIQRRENRCILRIKDCQPDDEAEYTCTCGDAKTTCQFKVTDPEWDFMKLLDDVEGIERDRATFECDVNDPEAEVKWFRNDKELTSGGKYEIQVDGFKRRLVVKNCHSKDDGPYTCKVLDKETTANLFVEPDVKFFKKLENKREREKGTLVLECKASNPHNQPVKWLKDGEPINKDDPRLEVTRKGELYKIVIKNLTREDAGQYACQVGERSSKCEVIVDELPKPPQINAKDIPEEIIVKKGEVIEIGIPFIGVPMPSGHWKKDGNPLSEADTDIRMTDTLASIRIPDAQRGDTGQYELTLTNEVGSEVIPIPVRVLDVPGRPGEPLDVVDVFADKCALLWDRPKDDGGSPIKHYIVEMKDSEKDSDKFEQVCTTEDLEVDVTGLKEGHRYQFRVRAVNEQGTSEPLLADGEIIAKDPWDPSDPPQDTNVEDYDKDYVEIGWKPPINDGGAPIEKYVIEKCEKHRPEWVPGIEVPGDKRVGTVSGLTENREYIFRVSAVNKAGKSEPSEATPPVLTKSRRVKPRIMNKDDLKPIRVKVGKDFTIPVEYIGEPTPKIEWKKKGLDKKEEPLEPSDHISIDNKTEKKSTLTCKEPSRKDTAMYNVTVTNKHGSDTADVEVVVLGPPSMPKGPIKVSNITAESATLEWGEPEDLGGSPIDGYKIEKMDTKKGQWEPVREGVKGTKVTVPKLKEGQEYKFRVAAMSQNGNSEPLETKPIIAKKPYDEPFPPGQPKCVDRDRTHIKMKWEPPENDGGNPVKSYDVERKEPKTNRWAKINKEPITTCEYDDNKVGKEKEYEYRVVAINDAGPSEPSVASKVIQAKPEKEAPKVSLDGLFGANEIRVKAGEPLDIPVGVSGTPTPTVSWEKNGRPVDNRAKCTSSEEDAKLHVDKAERGDTGKYTITVTNESGSMSADVNVIVLDKPGAPEGPLAVSDVFADMCRLSWNPPADNGGAEVTGYVVEKCEDGKDFWEKVPGLVNGTAHPVKGLKEGKKYKFRVKAENKYGAGAPLETDKSILAKNPFDTPDAPKDLEIDRFDKNSCDLVWKKPDFDGGADISGYIVEKRPKGGDWVPVNNFPVADTKFSALGLKEGQVLEFRVSAVNQGGTGKPSKSTKPHTVKDPIFAAGAPGTPNLDKITPNSAELSWTKPTKDGGGKILGYVIEKKKGHGDWETATEVPANALHGKVNDLVEGEQYQFRIRAVNEAGPGDPSKPTQAITAEYQAEKPHLDLSGIKDITVKQGQKYQIRVPYKAWPKPSALWTIDEEELPSVARIHTKVEDEAVMLTNDKSQRADSGKYKITLTNPSGNHSGFVNVNVLSPPAKPEGPFTASDINGDELTLSWGAPKDDGGEKISNYIIEKKKKGSPKWSKVTGTAKEPTCQVRNLEPGTEYEFRVMAENAQGISEPLETDKAILAKLPYDTPGAPGTPKCLEYTEDSITLTWTPPKNDGGNIIKGYVVEKKEKGKPDWTKANISDILTNEFQVKGLQEGKEYEFRVAARNNAGVGDWAQTSEAIKARAAPVAPKVDKSFTPRDVIAKVGEPFKIVIPYNGNPIPDTNWSIGTRDLFEGDRIKFENTPNELKLLNKKATKEDAGRYTLTMKNEKGQDTIALNVVVVDKPSKPEGPLECKDVTPDSCTLTWNKPKDDGGSPVSNYVVEKCDTRTGRWEPVSKFVRGTKYEVMGLDEGHEYKFRVSAENENGVSEPLEVLEPVLAQHPYTAPGSPSNVHVLDVDEDSVTLAFNAPTHDGGKKIQGYCVEYKDPTSGRWKMHNDIASPDLKYTVDGLKKDKDYEFRVRAKNIAGLGEPSKPTDVIRTKPKYTLSGAPGVPTFTVGKTFVDLKWDKPRNDGGAKIKGYIVEKRAKDSDVWVKVNDYPVSDCGYTVNGLPEGGEFEFRVRAVNQAGEGEPSGTTGLIKIKEKIVGTAPEFIKKLHPTEMGPLGGEMIFSVQVHGKPMPDVTWYKNGVPMGSTSRTRLTQNDDVFTLRFTELYANDEGEIKCDISNPLGRDSCTCNFKIQSPPKFGKDFHDQQVELGEQFKIKIPFSGTGPFEVKVRKNGREVVENGRIKIMPFDDYVSLTINDANIDDAGQYKVEVSNAGGAAELGFGLKVVGAPEKPTGPLGVSDITKSTCRLQWKPPKTDGGSKITHYVVERQEVGKPYWVTVSSRCKDCNQDVQGLYENNQYAFRVSAVNEFGQSEPLTAETPIIAKMPFDKPDAPGVPEITEVGSDFVSLTWEKPKHDGGGRIKGYWIDKREHGTDNWSRVNLQPCITNIINIPKLIEDKRYEFRVFAENEAGMSKPSMNSQAVKIKDPKAAVIPEFSSGLRKCHAQQGKSAKFECEVSGKPSPDIQWFKGTREIYSSPKFEIYNEGDKQVLIVHDVFGEDQDEYSCRASNHGGSRTSRANLEISSPPKITVPKRFQDVAIFEKGESAVIKIPFTGNPKPTITWMHDGEEVKGRNYHSEVTERHAILTIKDANKDQDGPYRITAKNDLGSDSAVIKIQINDRPDPPRYPTCENIRDESVLLSWKPPLNDGGSFITQYIIEKCEPPNTNWIRVAVSRMCFHNITSLSANKEYQFRVVAENFYGKSDPCDPTAVIKTDESDAIKKKRALEDGFGRKVRGTGPKVDNYDKYYHDLWKKYVPQPVSVRDANVSDYYEILEELGSGAFGVVHRCVEKATGRVFVAKFINTPYPLDKFAVKNEINVMNQCHHPKLLQLKDAFEDKYEMCLIFEFLAGGELFDRIAAEDYKMTECEVINYMRQICDGLKHMHENSIVHLDVKPENVMCTTKNSNEVKMIDFGLATKLNPDEIVKVTTATAEFAAPEIVDREPVGFYTDMWAVGVLAYVLLSGLSPFAGEDDLETLANVQRCDWEFADDAFANISPEAKDFIRKLLIRQPQRRMTVHECLDHDWMKGDLSGRTTRIPSSRYDSIRSKMRAKYADWPAPNPAIGRIANFGALRKNRPKDFSIFDSYFDRKEAAPRFIRKPRNILAAEGQSTKFDCKIIGASPPIVTWSYDNSVLSQSVKYMQKYRGNEYELKISRLKMADKGLYTVIAENSFGKREEHATLKVEVNPELQRMPSSRDTTPMRRSRRPSMSPAPEVKPVEEAPKISFGLRPRLIQAGSEFKLLTCVQSTPVPKVTWYKDNKDVSKDPHYMCSYSGGVATIEVQSAKLADTGTYTCRAINELGEHETSSRVVVEDRAHDFDKSDIFKSHKQSRTARTTKSGFSFADSSSSYNETSTSSSSTRTSNRSSRRVEESSYEDSYSSSRSSRRDKKREPSVEAPEFTTQLSPLSLNEGDRLKLTCTVKGQPEPEVEWFYNGQLMQSDDAIKISAIAGHHTLTIDSCIIDDDGNYVCKAKNPGGQASSRTSVQVTENRPVKSSTPPQIKSSSPRPDFIEHPAGVSLEDGDKATLESRISGNPEVEWYRGNELIKDSADFQYHKEGDMFRLIIAEVFPEDTGIYKCVAKNSAGTTTSSFYIKVEEPDVDPLAPVFLSHPKSQSIDEGTAFKASCTLDEADSVKWSKDGNEVEDTGRFKFTQDENKFTFEIPAALATDSGEYTVTAKNSRASSQWVFTLSVAVSSSPVADIDVVKLIEDMQ</sequence>
<feature type="compositionally biased region" description="Basic and acidic residues" evidence="22">
    <location>
        <begin position="803"/>
        <end position="823"/>
    </location>
</feature>
<dbReference type="CDD" id="cd00096">
    <property type="entry name" value="Ig"/>
    <property type="match status" value="3"/>
</dbReference>
<dbReference type="OrthoDB" id="504170at2759"/>
<evidence type="ECO:0000256" key="2">
    <source>
        <dbReference type="ARBA" id="ARBA00004204"/>
    </source>
</evidence>
<dbReference type="GO" id="GO:0004674">
    <property type="term" value="F:protein serine/threonine kinase activity"/>
    <property type="evidence" value="ECO:0007669"/>
    <property type="project" value="UniProtKB-KW"/>
</dbReference>
<feature type="domain" description="Ig-like" evidence="24">
    <location>
        <begin position="1289"/>
        <end position="1374"/>
    </location>
</feature>
<gene>
    <name evidence="26" type="ORF">MGAL_10B021125</name>
</gene>
<feature type="domain" description="Ig-like" evidence="24">
    <location>
        <begin position="3162"/>
        <end position="3253"/>
    </location>
</feature>
<dbReference type="SUPFAM" id="SSF49265">
    <property type="entry name" value="Fibronectin type III"/>
    <property type="match status" value="9"/>
</dbReference>
<comment type="catalytic activity">
    <reaction evidence="20">
        <text>L-seryl-[protein] + ATP = O-phospho-L-seryl-[protein] + ADP + H(+)</text>
        <dbReference type="Rhea" id="RHEA:17989"/>
        <dbReference type="Rhea" id="RHEA-COMP:9863"/>
        <dbReference type="Rhea" id="RHEA-COMP:11604"/>
        <dbReference type="ChEBI" id="CHEBI:15378"/>
        <dbReference type="ChEBI" id="CHEBI:29999"/>
        <dbReference type="ChEBI" id="CHEBI:30616"/>
        <dbReference type="ChEBI" id="CHEBI:83421"/>
        <dbReference type="ChEBI" id="CHEBI:456216"/>
        <dbReference type="EC" id="2.7.11.1"/>
    </reaction>
</comment>
<evidence type="ECO:0000313" key="26">
    <source>
        <dbReference type="EMBL" id="VDI33165.1"/>
    </source>
</evidence>
<comment type="catalytic activity">
    <reaction evidence="19">
        <text>L-threonyl-[protein] + ATP = O-phospho-L-threonyl-[protein] + ADP + H(+)</text>
        <dbReference type="Rhea" id="RHEA:46608"/>
        <dbReference type="Rhea" id="RHEA-COMP:11060"/>
        <dbReference type="Rhea" id="RHEA-COMP:11605"/>
        <dbReference type="ChEBI" id="CHEBI:15378"/>
        <dbReference type="ChEBI" id="CHEBI:30013"/>
        <dbReference type="ChEBI" id="CHEBI:30616"/>
        <dbReference type="ChEBI" id="CHEBI:61977"/>
        <dbReference type="ChEBI" id="CHEBI:456216"/>
        <dbReference type="EC" id="2.7.11.1"/>
    </reaction>
</comment>
<feature type="domain" description="Ig-like" evidence="24">
    <location>
        <begin position="223"/>
        <end position="313"/>
    </location>
</feature>
<dbReference type="PROSITE" id="PS50835">
    <property type="entry name" value="IG_LIKE"/>
    <property type="match status" value="20"/>
</dbReference>
<feature type="domain" description="Ig-like" evidence="24">
    <location>
        <begin position="2071"/>
        <end position="2161"/>
    </location>
</feature>
<feature type="domain" description="Fibronectin type-III" evidence="25">
    <location>
        <begin position="2269"/>
        <end position="2363"/>
    </location>
</feature>
<feature type="domain" description="Ig-like" evidence="24">
    <location>
        <begin position="4341"/>
        <end position="4431"/>
    </location>
</feature>
<dbReference type="PRINTS" id="PR00014">
    <property type="entry name" value="FNTYPEIII"/>
</dbReference>
<dbReference type="FunFam" id="2.60.40.10:FF:000034">
    <property type="entry name" value="Titin isoform A"/>
    <property type="match status" value="1"/>
</dbReference>
<comment type="cofactor">
    <cofactor evidence="1">
        <name>Mg(2+)</name>
        <dbReference type="ChEBI" id="CHEBI:18420"/>
    </cofactor>
</comment>
<dbReference type="SMART" id="SM00220">
    <property type="entry name" value="S_TKc"/>
    <property type="match status" value="1"/>
</dbReference>
<dbReference type="PROSITE" id="PS50011">
    <property type="entry name" value="PROTEIN_KINASE_DOM"/>
    <property type="match status" value="1"/>
</dbReference>
<evidence type="ECO:0000256" key="14">
    <source>
        <dbReference type="ARBA" id="ARBA00022840"/>
    </source>
</evidence>
<dbReference type="InterPro" id="IPR050964">
    <property type="entry name" value="Striated_Muscle_Regulatory"/>
</dbReference>
<feature type="domain" description="Fibronectin type-III" evidence="25">
    <location>
        <begin position="3348"/>
        <end position="3446"/>
    </location>
</feature>
<dbReference type="SMART" id="SM00409">
    <property type="entry name" value="IG"/>
    <property type="match status" value="25"/>
</dbReference>
<keyword evidence="27" id="KW-1185">Reference proteome</keyword>
<dbReference type="InterPro" id="IPR036116">
    <property type="entry name" value="FN3_sf"/>
</dbReference>
<accession>A0A8B6EEP5</accession>
<dbReference type="GO" id="GO:0045989">
    <property type="term" value="P:positive regulation of striated muscle contraction"/>
    <property type="evidence" value="ECO:0007669"/>
    <property type="project" value="UniProtKB-ARBA"/>
</dbReference>
<feature type="compositionally biased region" description="Basic and acidic residues" evidence="22">
    <location>
        <begin position="424"/>
        <end position="449"/>
    </location>
</feature>
<dbReference type="FunFam" id="2.60.40.10:FF:000425">
    <property type="entry name" value="Myosin light chain kinase"/>
    <property type="match status" value="1"/>
</dbReference>
<feature type="domain" description="Ig-like" evidence="24">
    <location>
        <begin position="458"/>
        <end position="548"/>
    </location>
</feature>
<dbReference type="GO" id="GO:0005516">
    <property type="term" value="F:calmodulin binding"/>
    <property type="evidence" value="ECO:0007669"/>
    <property type="project" value="UniProtKB-KW"/>
</dbReference>
<evidence type="ECO:0000256" key="6">
    <source>
        <dbReference type="ARBA" id="ARBA00022527"/>
    </source>
</evidence>
<dbReference type="PANTHER" id="PTHR13817:SF166">
    <property type="entry name" value="NEURONAL IGCAM-RELATED"/>
    <property type="match status" value="1"/>
</dbReference>
<dbReference type="EMBL" id="UYJE01005013">
    <property type="protein sequence ID" value="VDI33165.1"/>
    <property type="molecule type" value="Genomic_DNA"/>
</dbReference>
<feature type="domain" description="Ig-like" evidence="24">
    <location>
        <begin position="3646"/>
        <end position="3738"/>
    </location>
</feature>
<protein>
    <recommendedName>
        <fullName evidence="4">non-specific serine/threonine protein kinase</fullName>
        <ecNumber evidence="4">2.7.11.1</ecNumber>
    </recommendedName>
</protein>
<comment type="caution">
    <text evidence="26">The sequence shown here is derived from an EMBL/GenBank/DDBJ whole genome shotgun (WGS) entry which is preliminary data.</text>
</comment>
<evidence type="ECO:0000256" key="13">
    <source>
        <dbReference type="ARBA" id="ARBA00022837"/>
    </source>
</evidence>
<evidence type="ECO:0000256" key="19">
    <source>
        <dbReference type="ARBA" id="ARBA00047899"/>
    </source>
</evidence>
<evidence type="ECO:0000256" key="8">
    <source>
        <dbReference type="ARBA" id="ARBA00022679"/>
    </source>
</evidence>
<reference evidence="26" key="1">
    <citation type="submission" date="2018-11" db="EMBL/GenBank/DDBJ databases">
        <authorList>
            <person name="Alioto T."/>
            <person name="Alioto T."/>
        </authorList>
    </citation>
    <scope>NUCLEOTIDE SEQUENCE</scope>
</reference>
<dbReference type="EC" id="2.7.11.1" evidence="4"/>
<dbReference type="GO" id="GO:0045214">
    <property type="term" value="P:sarcomere organization"/>
    <property type="evidence" value="ECO:0007669"/>
    <property type="project" value="TreeGrafter"/>
</dbReference>
<dbReference type="SMART" id="SM00408">
    <property type="entry name" value="IGc2"/>
    <property type="match status" value="21"/>
</dbReference>
<feature type="domain" description="Fibronectin type-III" evidence="25">
    <location>
        <begin position="3062"/>
        <end position="3156"/>
    </location>
</feature>
<dbReference type="FunFam" id="2.60.40.10:FF:000160">
    <property type="entry name" value="Titin a"/>
    <property type="match status" value="1"/>
</dbReference>
<keyword evidence="9" id="KW-0479">Metal-binding</keyword>
<dbReference type="PANTHER" id="PTHR13817">
    <property type="entry name" value="TITIN"/>
    <property type="match status" value="1"/>
</dbReference>
<dbReference type="GO" id="GO:0060298">
    <property type="term" value="P:positive regulation of sarcomere organization"/>
    <property type="evidence" value="ECO:0007669"/>
    <property type="project" value="UniProtKB-ARBA"/>
</dbReference>
<dbReference type="GO" id="GO:0031430">
    <property type="term" value="C:M band"/>
    <property type="evidence" value="ECO:0007669"/>
    <property type="project" value="TreeGrafter"/>
</dbReference>
<evidence type="ECO:0000256" key="11">
    <source>
        <dbReference type="ARBA" id="ARBA00022741"/>
    </source>
</evidence>
<keyword evidence="14 21" id="KW-0067">ATP-binding</keyword>
<dbReference type="PROSITE" id="PS00107">
    <property type="entry name" value="PROTEIN_KINASE_ATP"/>
    <property type="match status" value="1"/>
</dbReference>
<dbReference type="InterPro" id="IPR007110">
    <property type="entry name" value="Ig-like_dom"/>
</dbReference>
<dbReference type="GO" id="GO:0046872">
    <property type="term" value="F:metal ion binding"/>
    <property type="evidence" value="ECO:0007669"/>
    <property type="project" value="UniProtKB-KW"/>
</dbReference>
<feature type="domain" description="Ig-like" evidence="24">
    <location>
        <begin position="116"/>
        <end position="209"/>
    </location>
</feature>
<feature type="compositionally biased region" description="Polar residues" evidence="22">
    <location>
        <begin position="4595"/>
        <end position="4624"/>
    </location>
</feature>
<dbReference type="Gene3D" id="1.10.510.10">
    <property type="entry name" value="Transferase(Phosphotransferase) domain 1"/>
    <property type="match status" value="1"/>
</dbReference>
<feature type="domain" description="Ig-like" evidence="24">
    <location>
        <begin position="4213"/>
        <end position="4301"/>
    </location>
</feature>
<dbReference type="InterPro" id="IPR003961">
    <property type="entry name" value="FN3_dom"/>
</dbReference>
<dbReference type="InterPro" id="IPR017441">
    <property type="entry name" value="Protein_kinase_ATP_BS"/>
</dbReference>
<feature type="compositionally biased region" description="Acidic residues" evidence="22">
    <location>
        <begin position="834"/>
        <end position="846"/>
    </location>
</feature>
<dbReference type="FunFam" id="2.60.40.10:FF:000003">
    <property type="entry name" value="Titin isoform E"/>
    <property type="match status" value="4"/>
</dbReference>
<feature type="domain" description="Ig-like" evidence="24">
    <location>
        <begin position="326"/>
        <end position="419"/>
    </location>
</feature>
<feature type="compositionally biased region" description="Basic and acidic residues" evidence="22">
    <location>
        <begin position="785"/>
        <end position="796"/>
    </location>
</feature>
<dbReference type="FunFam" id="2.60.40.10:FF:000056">
    <property type="entry name" value="twitchin isoform X4"/>
    <property type="match status" value="3"/>
</dbReference>
<feature type="region of interest" description="Disordered" evidence="22">
    <location>
        <begin position="785"/>
        <end position="872"/>
    </location>
</feature>
<feature type="region of interest" description="Disordered" evidence="22">
    <location>
        <begin position="374"/>
        <end position="406"/>
    </location>
</feature>
<evidence type="ECO:0000256" key="9">
    <source>
        <dbReference type="ARBA" id="ARBA00022723"/>
    </source>
</evidence>
<feature type="region of interest" description="Disordered" evidence="22">
    <location>
        <begin position="423"/>
        <end position="465"/>
    </location>
</feature>
<dbReference type="FunFam" id="2.60.40.10:FF:000006">
    <property type="entry name" value="Uncharacterized protein, isoform F"/>
    <property type="match status" value="1"/>
</dbReference>
<dbReference type="GO" id="GO:0005524">
    <property type="term" value="F:ATP binding"/>
    <property type="evidence" value="ECO:0007669"/>
    <property type="project" value="UniProtKB-UniRule"/>
</dbReference>
<dbReference type="Pfam" id="PF07679">
    <property type="entry name" value="I-set"/>
    <property type="match status" value="25"/>
</dbReference>
<feature type="domain" description="Fibronectin type-III" evidence="25">
    <location>
        <begin position="2168"/>
        <end position="2263"/>
    </location>
</feature>
<evidence type="ECO:0000259" key="23">
    <source>
        <dbReference type="PROSITE" id="PS50011"/>
    </source>
</evidence>
<feature type="domain" description="Fibronectin type-III" evidence="25">
    <location>
        <begin position="2564"/>
        <end position="2658"/>
    </location>
</feature>